<dbReference type="InterPro" id="IPR050563">
    <property type="entry name" value="4-hydroxybenzoyl-CoA_TE"/>
</dbReference>
<accession>A0A1D7UTN9</accession>
<dbReference type="EMBL" id="CP015217">
    <property type="protein sequence ID" value="AOP32982.1"/>
    <property type="molecule type" value="Genomic_DNA"/>
</dbReference>
<dbReference type="PANTHER" id="PTHR31793:SF24">
    <property type="entry name" value="LONG-CHAIN ACYL-COA THIOESTERASE FADM"/>
    <property type="match status" value="1"/>
</dbReference>
<dbReference type="Proteomes" id="UP000094197">
    <property type="component" value="Chromosome 1"/>
</dbReference>
<dbReference type="GO" id="GO:0047617">
    <property type="term" value="F:fatty acyl-CoA hydrolase activity"/>
    <property type="evidence" value="ECO:0007669"/>
    <property type="project" value="TreeGrafter"/>
</dbReference>
<protein>
    <submittedName>
        <fullName evidence="1">Acyl-CoA thioester hydrolase</fullName>
    </submittedName>
</protein>
<dbReference type="InterPro" id="IPR029069">
    <property type="entry name" value="HotDog_dom_sf"/>
</dbReference>
<dbReference type="OrthoDB" id="9801517at2"/>
<dbReference type="AlphaFoldDB" id="A0A1D7UTN9"/>
<proteinExistence type="predicted"/>
<dbReference type="Pfam" id="PF13279">
    <property type="entry name" value="4HBT_2"/>
    <property type="match status" value="1"/>
</dbReference>
<keyword evidence="2" id="KW-1185">Reference proteome</keyword>
<keyword evidence="1" id="KW-0378">Hydrolase</keyword>
<reference evidence="1 2" key="1">
    <citation type="submission" date="2016-04" db="EMBL/GenBank/DDBJ databases">
        <title>Complete genome seqeunce of Leptospira alstonii serovar Room22.</title>
        <authorList>
            <person name="Nally J.E."/>
            <person name="Bayles D.O."/>
            <person name="Hurley D."/>
            <person name="Fanning S."/>
            <person name="McMahon B.J."/>
            <person name="Arent Z."/>
        </authorList>
    </citation>
    <scope>NUCLEOTIDE SEQUENCE [LARGE SCALE GENOMIC DNA]</scope>
    <source>
        <strain evidence="1 2">GWTS #1</strain>
    </source>
</reference>
<dbReference type="KEGG" id="laj:A0128_03320"/>
<dbReference type="CDD" id="cd00586">
    <property type="entry name" value="4HBT"/>
    <property type="match status" value="1"/>
</dbReference>
<name>A0A1D7UTN9_9LEPT</name>
<organism evidence="1 2">
    <name type="scientific">Leptospira tipperaryensis</name>
    <dbReference type="NCBI Taxonomy" id="2564040"/>
    <lineage>
        <taxon>Bacteria</taxon>
        <taxon>Pseudomonadati</taxon>
        <taxon>Spirochaetota</taxon>
        <taxon>Spirochaetia</taxon>
        <taxon>Leptospirales</taxon>
        <taxon>Leptospiraceae</taxon>
        <taxon>Leptospira</taxon>
    </lineage>
</organism>
<evidence type="ECO:0000313" key="2">
    <source>
        <dbReference type="Proteomes" id="UP000094197"/>
    </source>
</evidence>
<dbReference type="PANTHER" id="PTHR31793">
    <property type="entry name" value="4-HYDROXYBENZOYL-COA THIOESTERASE FAMILY MEMBER"/>
    <property type="match status" value="1"/>
</dbReference>
<sequence>MKTLEKETNSEQGIKLFTHTVKVRWVDLDENGHVNNGVYQSYFHEARVAAFDETGLSLTELRKRNIGPVILKAELEYKMELKYPETTRLTTRFEAQKGSRVLTIQDLYRESDGALVCSAKFYGLFMDLKRMRPYKVTDEEASKLASTPI</sequence>
<gene>
    <name evidence="1" type="ORF">A0128_03320</name>
</gene>
<dbReference type="SUPFAM" id="SSF54637">
    <property type="entry name" value="Thioesterase/thiol ester dehydrase-isomerase"/>
    <property type="match status" value="1"/>
</dbReference>
<dbReference type="Gene3D" id="3.10.129.10">
    <property type="entry name" value="Hotdog Thioesterase"/>
    <property type="match status" value="1"/>
</dbReference>
<dbReference type="RefSeq" id="WP_069606226.1">
    <property type="nucleotide sequence ID" value="NZ_CP015217.1"/>
</dbReference>
<evidence type="ECO:0000313" key="1">
    <source>
        <dbReference type="EMBL" id="AOP32982.1"/>
    </source>
</evidence>